<evidence type="ECO:0000313" key="2">
    <source>
        <dbReference type="EMBL" id="KAL0100321.1"/>
    </source>
</evidence>
<keyword evidence="1" id="KW-0472">Membrane</keyword>
<keyword evidence="3" id="KW-1185">Reference proteome</keyword>
<name>A0AAW2EDJ1_9HYME</name>
<organism evidence="2 3">
    <name type="scientific">Cardiocondyla obscurior</name>
    <dbReference type="NCBI Taxonomy" id="286306"/>
    <lineage>
        <taxon>Eukaryota</taxon>
        <taxon>Metazoa</taxon>
        <taxon>Ecdysozoa</taxon>
        <taxon>Arthropoda</taxon>
        <taxon>Hexapoda</taxon>
        <taxon>Insecta</taxon>
        <taxon>Pterygota</taxon>
        <taxon>Neoptera</taxon>
        <taxon>Endopterygota</taxon>
        <taxon>Hymenoptera</taxon>
        <taxon>Apocrita</taxon>
        <taxon>Aculeata</taxon>
        <taxon>Formicoidea</taxon>
        <taxon>Formicidae</taxon>
        <taxon>Myrmicinae</taxon>
        <taxon>Cardiocondyla</taxon>
    </lineage>
</organism>
<sequence length="141" mass="16100">MRASGCTQDEQSYSDCHKVQCDLRGHVGRDVAGLTPAVRWLQLIRASFPPVGEITSRVTTVCMNGRLSFCEQQRDCYEPHAMVTQRRLQATATSSTDDVNAVTYAAVSRTYLHIHLHILIYESFKFWKLLLLLFFLIILYS</sequence>
<proteinExistence type="predicted"/>
<evidence type="ECO:0000256" key="1">
    <source>
        <dbReference type="SAM" id="Phobius"/>
    </source>
</evidence>
<keyword evidence="1" id="KW-1133">Transmembrane helix</keyword>
<protein>
    <submittedName>
        <fullName evidence="2">Uncharacterized protein</fullName>
    </submittedName>
</protein>
<dbReference type="EMBL" id="JADYXP020000026">
    <property type="protein sequence ID" value="KAL0100321.1"/>
    <property type="molecule type" value="Genomic_DNA"/>
</dbReference>
<accession>A0AAW2EDJ1</accession>
<comment type="caution">
    <text evidence="2">The sequence shown here is derived from an EMBL/GenBank/DDBJ whole genome shotgun (WGS) entry which is preliminary data.</text>
</comment>
<evidence type="ECO:0000313" key="3">
    <source>
        <dbReference type="Proteomes" id="UP001430953"/>
    </source>
</evidence>
<gene>
    <name evidence="2" type="ORF">PUN28_019586</name>
</gene>
<feature type="transmembrane region" description="Helical" evidence="1">
    <location>
        <begin position="118"/>
        <end position="140"/>
    </location>
</feature>
<keyword evidence="1" id="KW-0812">Transmembrane</keyword>
<dbReference type="Proteomes" id="UP001430953">
    <property type="component" value="Unassembled WGS sequence"/>
</dbReference>
<dbReference type="AlphaFoldDB" id="A0AAW2EDJ1"/>
<reference evidence="2 3" key="1">
    <citation type="submission" date="2023-03" db="EMBL/GenBank/DDBJ databases">
        <title>High recombination rates correlate with genetic variation in Cardiocondyla obscurior ants.</title>
        <authorList>
            <person name="Errbii M."/>
        </authorList>
    </citation>
    <scope>NUCLEOTIDE SEQUENCE [LARGE SCALE GENOMIC DNA]</scope>
    <source>
        <strain evidence="2">Alpha-2009</strain>
        <tissue evidence="2">Whole body</tissue>
    </source>
</reference>